<proteinExistence type="predicted"/>
<comment type="caution">
    <text evidence="1">The sequence shown here is derived from an EMBL/GenBank/DDBJ whole genome shotgun (WGS) entry which is preliminary data.</text>
</comment>
<keyword evidence="2" id="KW-1185">Reference proteome</keyword>
<dbReference type="EMBL" id="BFAV01000079">
    <property type="protein sequence ID" value="GBF33228.1"/>
    <property type="molecule type" value="Genomic_DNA"/>
</dbReference>
<evidence type="ECO:0000313" key="1">
    <source>
        <dbReference type="EMBL" id="GBF33228.1"/>
    </source>
</evidence>
<dbReference type="Proteomes" id="UP000239549">
    <property type="component" value="Unassembled WGS sequence"/>
</dbReference>
<gene>
    <name evidence="1" type="ORF">DCCM_2327</name>
</gene>
<accession>A0A2L2XAM1</accession>
<organism evidence="1 2">
    <name type="scientific">Desulfocucumis palustris</name>
    <dbReference type="NCBI Taxonomy" id="1898651"/>
    <lineage>
        <taxon>Bacteria</taxon>
        <taxon>Bacillati</taxon>
        <taxon>Bacillota</taxon>
        <taxon>Clostridia</taxon>
        <taxon>Eubacteriales</taxon>
        <taxon>Desulfocucumaceae</taxon>
        <taxon>Desulfocucumis</taxon>
    </lineage>
</organism>
<reference evidence="2" key="1">
    <citation type="submission" date="2018-02" db="EMBL/GenBank/DDBJ databases">
        <title>Genome sequence of Desulfocucumis palustris strain NAW-5.</title>
        <authorList>
            <person name="Watanabe M."/>
            <person name="Kojima H."/>
            <person name="Fukui M."/>
        </authorList>
    </citation>
    <scope>NUCLEOTIDE SEQUENCE [LARGE SCALE GENOMIC DNA]</scope>
    <source>
        <strain evidence="2">NAW-5</strain>
    </source>
</reference>
<name>A0A2L2XAM1_9FIRM</name>
<evidence type="ECO:0000313" key="2">
    <source>
        <dbReference type="Proteomes" id="UP000239549"/>
    </source>
</evidence>
<protein>
    <submittedName>
        <fullName evidence="1">Uncharacterized protein</fullName>
    </submittedName>
</protein>
<dbReference type="AlphaFoldDB" id="A0A2L2XAM1"/>
<sequence>MHIPLPSFLNRYPHGISRLFADFGADVLAQTDDVTDRTVWVLHAHIDDAPVIRLTIKGGANPDSAFSELRFHVIWEGDVRTINVGDFLNECVIFVNFIVHKSSSDIVFFAVCGVDLCCAASANVIPTY</sequence>